<sequence length="205" mass="22159">MLPSRNMLFTVLFLISMPALHEGEATIMVKRNQVFSPLQPQVPPTSLPVPDSPKTGDTWFGQKALAIDFPLLRRELLKGYSHPSAPNPDTYIPASTSSSTNHKAAPSPEFPFRRRKLLKGHTQPSAPNPKTYIPASTSSSTNHKGTPAPSPEFSLLRRKLLKGYTPPSAPTPDTYIPASASTLANHKTASTRTIAKLSPAKALAS</sequence>
<evidence type="ECO:0000256" key="2">
    <source>
        <dbReference type="SAM" id="SignalP"/>
    </source>
</evidence>
<feature type="region of interest" description="Disordered" evidence="1">
    <location>
        <begin position="80"/>
        <end position="108"/>
    </location>
</feature>
<name>A0A8J4R2J4_9ROSI</name>
<organism evidence="3 4">
    <name type="scientific">Castanea mollissima</name>
    <name type="common">Chinese chestnut</name>
    <dbReference type="NCBI Taxonomy" id="60419"/>
    <lineage>
        <taxon>Eukaryota</taxon>
        <taxon>Viridiplantae</taxon>
        <taxon>Streptophyta</taxon>
        <taxon>Embryophyta</taxon>
        <taxon>Tracheophyta</taxon>
        <taxon>Spermatophyta</taxon>
        <taxon>Magnoliopsida</taxon>
        <taxon>eudicotyledons</taxon>
        <taxon>Gunneridae</taxon>
        <taxon>Pentapetalae</taxon>
        <taxon>rosids</taxon>
        <taxon>fabids</taxon>
        <taxon>Fagales</taxon>
        <taxon>Fagaceae</taxon>
        <taxon>Castanea</taxon>
    </lineage>
</organism>
<keyword evidence="2" id="KW-0732">Signal</keyword>
<gene>
    <name evidence="3" type="ORF">CMV_017217</name>
</gene>
<feature type="compositionally biased region" description="Polar residues" evidence="1">
    <location>
        <begin position="134"/>
        <end position="144"/>
    </location>
</feature>
<evidence type="ECO:0000313" key="3">
    <source>
        <dbReference type="EMBL" id="KAF3957804.1"/>
    </source>
</evidence>
<reference evidence="3" key="1">
    <citation type="submission" date="2020-03" db="EMBL/GenBank/DDBJ databases">
        <title>Castanea mollissima Vanexum genome sequencing.</title>
        <authorList>
            <person name="Staton M."/>
        </authorList>
    </citation>
    <scope>NUCLEOTIDE SEQUENCE</scope>
    <source>
        <tissue evidence="3">Leaf</tissue>
    </source>
</reference>
<dbReference type="EMBL" id="JRKL02002724">
    <property type="protein sequence ID" value="KAF3957804.1"/>
    <property type="molecule type" value="Genomic_DNA"/>
</dbReference>
<dbReference type="Proteomes" id="UP000737018">
    <property type="component" value="Unassembled WGS sequence"/>
</dbReference>
<feature type="compositionally biased region" description="Polar residues" evidence="1">
    <location>
        <begin position="93"/>
        <end position="102"/>
    </location>
</feature>
<accession>A0A8J4R2J4</accession>
<feature type="region of interest" description="Disordered" evidence="1">
    <location>
        <begin position="120"/>
        <end position="151"/>
    </location>
</feature>
<keyword evidence="4" id="KW-1185">Reference proteome</keyword>
<feature type="chain" id="PRO_5035211980" evidence="2">
    <location>
        <begin position="26"/>
        <end position="205"/>
    </location>
</feature>
<evidence type="ECO:0000256" key="1">
    <source>
        <dbReference type="SAM" id="MobiDB-lite"/>
    </source>
</evidence>
<feature type="signal peptide" evidence="2">
    <location>
        <begin position="1"/>
        <end position="25"/>
    </location>
</feature>
<dbReference type="OrthoDB" id="1772033at2759"/>
<comment type="caution">
    <text evidence="3">The sequence shown here is derived from an EMBL/GenBank/DDBJ whole genome shotgun (WGS) entry which is preliminary data.</text>
</comment>
<evidence type="ECO:0000313" key="4">
    <source>
        <dbReference type="Proteomes" id="UP000737018"/>
    </source>
</evidence>
<protein>
    <submittedName>
        <fullName evidence="3">Uncharacterized protein</fullName>
    </submittedName>
</protein>
<dbReference type="AlphaFoldDB" id="A0A8J4R2J4"/>
<proteinExistence type="predicted"/>